<dbReference type="InterPro" id="IPR037522">
    <property type="entry name" value="HD_GYP_dom"/>
</dbReference>
<gene>
    <name evidence="2" type="ORF">HMPREF0322_00202</name>
</gene>
<dbReference type="Gene3D" id="1.10.3210.10">
    <property type="entry name" value="Hypothetical protein af1432"/>
    <property type="match status" value="1"/>
</dbReference>
<dbReference type="Proteomes" id="UP000004416">
    <property type="component" value="Unassembled WGS sequence"/>
</dbReference>
<accession>G9XGY6</accession>
<proteinExistence type="predicted"/>
<dbReference type="SMART" id="SM00471">
    <property type="entry name" value="HDc"/>
    <property type="match status" value="1"/>
</dbReference>
<dbReference type="SUPFAM" id="SSF109604">
    <property type="entry name" value="HD-domain/PDEase-like"/>
    <property type="match status" value="1"/>
</dbReference>
<organism evidence="2 3">
    <name type="scientific">Desulfitobacterium hafniense DP7</name>
    <dbReference type="NCBI Taxonomy" id="537010"/>
    <lineage>
        <taxon>Bacteria</taxon>
        <taxon>Bacillati</taxon>
        <taxon>Bacillota</taxon>
        <taxon>Clostridia</taxon>
        <taxon>Eubacteriales</taxon>
        <taxon>Desulfitobacteriaceae</taxon>
        <taxon>Desulfitobacterium</taxon>
    </lineage>
</organism>
<evidence type="ECO:0000313" key="2">
    <source>
        <dbReference type="EMBL" id="EHL09023.1"/>
    </source>
</evidence>
<dbReference type="PANTHER" id="PTHR43155">
    <property type="entry name" value="CYCLIC DI-GMP PHOSPHODIESTERASE PA4108-RELATED"/>
    <property type="match status" value="1"/>
</dbReference>
<dbReference type="AlphaFoldDB" id="G9XGY6"/>
<protein>
    <submittedName>
        <fullName evidence="2">HDIG domain protein</fullName>
    </submittedName>
</protein>
<evidence type="ECO:0000259" key="1">
    <source>
        <dbReference type="PROSITE" id="PS51832"/>
    </source>
</evidence>
<dbReference type="PROSITE" id="PS51832">
    <property type="entry name" value="HD_GYP"/>
    <property type="match status" value="1"/>
</dbReference>
<dbReference type="PANTHER" id="PTHR43155:SF2">
    <property type="entry name" value="CYCLIC DI-GMP PHOSPHODIESTERASE PA4108"/>
    <property type="match status" value="1"/>
</dbReference>
<dbReference type="Pfam" id="PF13487">
    <property type="entry name" value="HD_5"/>
    <property type="match status" value="1"/>
</dbReference>
<dbReference type="CDD" id="cd00077">
    <property type="entry name" value="HDc"/>
    <property type="match status" value="1"/>
</dbReference>
<dbReference type="InterPro" id="IPR003607">
    <property type="entry name" value="HD/PDEase_dom"/>
</dbReference>
<dbReference type="EMBL" id="AFZX01000006">
    <property type="protein sequence ID" value="EHL09023.1"/>
    <property type="molecule type" value="Genomic_DNA"/>
</dbReference>
<dbReference type="NCBIfam" id="TIGR00277">
    <property type="entry name" value="HDIG"/>
    <property type="match status" value="1"/>
</dbReference>
<sequence length="281" mass="32182">MKSNGGESADMKRIVCPKDYYNEQGLLLSAKGTKITLSQFLRLQRKYDFLSETEANERTLASYEKIKQKICRKDERYKRADDQLLDQASALLVNIVFESKRKPWYMYLTALGNHINWLYTHSIDVALLSLMMAIESGVSQRSLWDLGVGGILHDVGKLLIPKKIIQKRTELSDIEKDILRQHCELGVECTTDCAFPILSQDIIAQHHERLDGSGYPNQLQEGQINEYVKIVMIADAFDTITAGRPYRKTVEVEEALAYLEDQEGAFSRMYLETLKNILVRP</sequence>
<dbReference type="InterPro" id="IPR006675">
    <property type="entry name" value="HDIG_dom"/>
</dbReference>
<feature type="domain" description="HD-GYP" evidence="1">
    <location>
        <begin position="96"/>
        <end position="281"/>
    </location>
</feature>
<dbReference type="PATRIC" id="fig|537010.4.peg.196"/>
<dbReference type="HOGENOM" id="CLU_000445_92_1_9"/>
<reference evidence="2 3" key="1">
    <citation type="submission" date="2011-08" db="EMBL/GenBank/DDBJ databases">
        <authorList>
            <person name="Weinstock G."/>
            <person name="Sodergren E."/>
            <person name="Clifton S."/>
            <person name="Fulton L."/>
            <person name="Fulton B."/>
            <person name="Courtney L."/>
            <person name="Fronick C."/>
            <person name="Harrison M."/>
            <person name="Strong C."/>
            <person name="Farmer C."/>
            <person name="Delahaunty K."/>
            <person name="Markovic C."/>
            <person name="Hall O."/>
            <person name="Minx P."/>
            <person name="Tomlinson C."/>
            <person name="Mitreva M."/>
            <person name="Hou S."/>
            <person name="Chen J."/>
            <person name="Wollam A."/>
            <person name="Pepin K.H."/>
            <person name="Johnson M."/>
            <person name="Bhonagiri V."/>
            <person name="Zhang X."/>
            <person name="Suruliraj S."/>
            <person name="Warren W."/>
            <person name="Chinwalla A."/>
            <person name="Mardis E.R."/>
            <person name="Wilson R.K."/>
        </authorList>
    </citation>
    <scope>NUCLEOTIDE SEQUENCE [LARGE SCALE GENOMIC DNA]</scope>
    <source>
        <strain evidence="2 3">DP7</strain>
    </source>
</reference>
<comment type="caution">
    <text evidence="2">The sequence shown here is derived from an EMBL/GenBank/DDBJ whole genome shotgun (WGS) entry which is preliminary data.</text>
</comment>
<evidence type="ECO:0000313" key="3">
    <source>
        <dbReference type="Proteomes" id="UP000004416"/>
    </source>
</evidence>
<name>G9XGY6_DESHA</name>